<dbReference type="Pfam" id="PF02525">
    <property type="entry name" value="Flavodoxin_2"/>
    <property type="match status" value="1"/>
</dbReference>
<dbReference type="SUPFAM" id="SSF52218">
    <property type="entry name" value="Flavoproteins"/>
    <property type="match status" value="1"/>
</dbReference>
<evidence type="ECO:0000259" key="3">
    <source>
        <dbReference type="Pfam" id="PF02525"/>
    </source>
</evidence>
<dbReference type="Gene3D" id="3.40.50.360">
    <property type="match status" value="1"/>
</dbReference>
<feature type="domain" description="Flavodoxin-like fold" evidence="3">
    <location>
        <begin position="1"/>
        <end position="209"/>
    </location>
</feature>
<sequence>MNVLIVHAHNEPGSFCTSMMKAATQELRAQGHEVDVSDLYAMQWKAVADAADFGSRANADYLVYALEQRHGWEAKTLAQDILAEVEKLQRADLVIFNFPIYWFSMPAILKGWVDRVLISGLCYGGMRFYDRGGLKGKKAMLAITIGGQPHMLCEDGIHGELQEMLRPILRGTLGYTGMTVLPPFVAWHVPYIQPGQRGELMEQYRQRLRQIDALQPLRFPSMDHFDAALRPRPAAAPW</sequence>
<dbReference type="EMBL" id="CP010951">
    <property type="protein sequence ID" value="AMO24103.1"/>
    <property type="molecule type" value="Genomic_DNA"/>
</dbReference>
<evidence type="ECO:0000256" key="1">
    <source>
        <dbReference type="ARBA" id="ARBA00006252"/>
    </source>
</evidence>
<dbReference type="PATRIC" id="fig|94132.3.peg.3300"/>
<dbReference type="RefSeq" id="WP_061501471.1">
    <property type="nucleotide sequence ID" value="NZ_CP010951.1"/>
</dbReference>
<dbReference type="GO" id="GO:0005829">
    <property type="term" value="C:cytosol"/>
    <property type="evidence" value="ECO:0007669"/>
    <property type="project" value="TreeGrafter"/>
</dbReference>
<evidence type="ECO:0000256" key="2">
    <source>
        <dbReference type="ARBA" id="ARBA00023002"/>
    </source>
</evidence>
<dbReference type="AlphaFoldDB" id="A0A127JW49"/>
<evidence type="ECO:0000313" key="4">
    <source>
        <dbReference type="EMBL" id="AMO24103.1"/>
    </source>
</evidence>
<dbReference type="GO" id="GO:0003955">
    <property type="term" value="F:NAD(P)H dehydrogenase (quinone) activity"/>
    <property type="evidence" value="ECO:0007669"/>
    <property type="project" value="TreeGrafter"/>
</dbReference>
<keyword evidence="2" id="KW-0560">Oxidoreductase</keyword>
<proteinExistence type="inferred from homology"/>
<dbReference type="InterPro" id="IPR003680">
    <property type="entry name" value="Flavodoxin_fold"/>
</dbReference>
<name>A0A127JW49_9BURK</name>
<dbReference type="PANTHER" id="PTHR10204">
    <property type="entry name" value="NAD P H OXIDOREDUCTASE-RELATED"/>
    <property type="match status" value="1"/>
</dbReference>
<comment type="similarity">
    <text evidence="1">Belongs to the NAD(P)H dehydrogenase (quinone) family.</text>
</comment>
<organism evidence="4 5">
    <name type="scientific">Ramlibacter tataouinensis</name>
    <dbReference type="NCBI Taxonomy" id="94132"/>
    <lineage>
        <taxon>Bacteria</taxon>
        <taxon>Pseudomonadati</taxon>
        <taxon>Pseudomonadota</taxon>
        <taxon>Betaproteobacteria</taxon>
        <taxon>Burkholderiales</taxon>
        <taxon>Comamonadaceae</taxon>
        <taxon>Ramlibacter</taxon>
    </lineage>
</organism>
<dbReference type="PANTHER" id="PTHR10204:SF34">
    <property type="entry name" value="NAD(P)H DEHYDROGENASE [QUINONE] 1 ISOFORM 1"/>
    <property type="match status" value="1"/>
</dbReference>
<dbReference type="InterPro" id="IPR051545">
    <property type="entry name" value="NAD(P)H_dehydrogenase_qn"/>
</dbReference>
<accession>A0A127JW49</accession>
<dbReference type="OrthoDB" id="9798454at2"/>
<dbReference type="Proteomes" id="UP000070433">
    <property type="component" value="Chromosome"/>
</dbReference>
<dbReference type="InterPro" id="IPR029039">
    <property type="entry name" value="Flavoprotein-like_sf"/>
</dbReference>
<protein>
    <submittedName>
        <fullName evidence="4">NAD(P)H dehydrogenase</fullName>
    </submittedName>
</protein>
<reference evidence="4 5" key="1">
    <citation type="journal article" date="2014" name="Int. J. Syst. Evol. Microbiol.">
        <title>Ramlibacter solisilvae sp. nov., isolated from forest soil, and emended description of the genus Ramlibacter.</title>
        <authorList>
            <person name="Lee H.J."/>
            <person name="Lee S.H."/>
            <person name="Lee S.S."/>
            <person name="Lee J.S."/>
            <person name="Kim Y."/>
            <person name="Kim S.C."/>
            <person name="Jeon C.O."/>
        </authorList>
    </citation>
    <scope>NUCLEOTIDE SEQUENCE [LARGE SCALE GENOMIC DNA]</scope>
    <source>
        <strain evidence="4 5">5-10</strain>
    </source>
</reference>
<evidence type="ECO:0000313" key="5">
    <source>
        <dbReference type="Proteomes" id="UP000070433"/>
    </source>
</evidence>
<keyword evidence="5" id="KW-1185">Reference proteome</keyword>
<gene>
    <name evidence="4" type="ORF">UC35_16180</name>
</gene>